<protein>
    <submittedName>
        <fullName evidence="4">Ribonuclease T2</fullName>
        <ecNumber evidence="4">4.6.1.19</ecNumber>
    </submittedName>
</protein>
<dbReference type="Proteomes" id="UP000730739">
    <property type="component" value="Unassembled WGS sequence"/>
</dbReference>
<evidence type="ECO:0000256" key="1">
    <source>
        <dbReference type="ARBA" id="ARBA00007469"/>
    </source>
</evidence>
<dbReference type="SUPFAM" id="SSF55895">
    <property type="entry name" value="Ribonuclease Rh-like"/>
    <property type="match status" value="1"/>
</dbReference>
<dbReference type="InterPro" id="IPR018188">
    <property type="entry name" value="RNase_T2_His_AS_1"/>
</dbReference>
<organism evidence="4 5">
    <name type="scientific">Sinorhizobium kostiense</name>
    <dbReference type="NCBI Taxonomy" id="76747"/>
    <lineage>
        <taxon>Bacteria</taxon>
        <taxon>Pseudomonadati</taxon>
        <taxon>Pseudomonadota</taxon>
        <taxon>Alphaproteobacteria</taxon>
        <taxon>Hyphomicrobiales</taxon>
        <taxon>Rhizobiaceae</taxon>
        <taxon>Sinorhizobium/Ensifer group</taxon>
        <taxon>Sinorhizobium</taxon>
    </lineage>
</organism>
<dbReference type="EMBL" id="JAGILA010000002">
    <property type="protein sequence ID" value="MBP2235003.1"/>
    <property type="molecule type" value="Genomic_DNA"/>
</dbReference>
<dbReference type="PANTHER" id="PTHR11240:SF22">
    <property type="entry name" value="RIBONUCLEASE T2"/>
    <property type="match status" value="1"/>
</dbReference>
<dbReference type="GO" id="GO:0033897">
    <property type="term" value="F:ribonuclease T2 activity"/>
    <property type="evidence" value="ECO:0007669"/>
    <property type="project" value="UniProtKB-EC"/>
</dbReference>
<keyword evidence="5" id="KW-1185">Reference proteome</keyword>
<evidence type="ECO:0000313" key="4">
    <source>
        <dbReference type="EMBL" id="MBP2235003.1"/>
    </source>
</evidence>
<dbReference type="RefSeq" id="WP_234939332.1">
    <property type="nucleotide sequence ID" value="NZ_JAGILA010000002.1"/>
</dbReference>
<dbReference type="PROSITE" id="PS00530">
    <property type="entry name" value="RNASE_T2_1"/>
    <property type="match status" value="1"/>
</dbReference>
<name>A0ABS4QWI3_9HYPH</name>
<evidence type="ECO:0000313" key="5">
    <source>
        <dbReference type="Proteomes" id="UP000730739"/>
    </source>
</evidence>
<feature type="signal peptide" evidence="3">
    <location>
        <begin position="1"/>
        <end position="18"/>
    </location>
</feature>
<dbReference type="PANTHER" id="PTHR11240">
    <property type="entry name" value="RIBONUCLEASE T2"/>
    <property type="match status" value="1"/>
</dbReference>
<evidence type="ECO:0000256" key="2">
    <source>
        <dbReference type="RuleBase" id="RU004328"/>
    </source>
</evidence>
<comment type="caution">
    <text evidence="4">The sequence shown here is derived from an EMBL/GenBank/DDBJ whole genome shotgun (WGS) entry which is preliminary data.</text>
</comment>
<dbReference type="EC" id="4.6.1.19" evidence="4"/>
<reference evidence="4 5" key="1">
    <citation type="submission" date="2021-03" db="EMBL/GenBank/DDBJ databases">
        <title>Genomic Encyclopedia of Type Strains, Phase IV (KMG-IV): sequencing the most valuable type-strain genomes for metagenomic binning, comparative biology and taxonomic classification.</title>
        <authorList>
            <person name="Goeker M."/>
        </authorList>
    </citation>
    <scope>NUCLEOTIDE SEQUENCE [LARGE SCALE GENOMIC DNA]</scope>
    <source>
        <strain evidence="4 5">DSM 13372</strain>
    </source>
</reference>
<accession>A0ABS4QWI3</accession>
<dbReference type="Pfam" id="PF00445">
    <property type="entry name" value="Ribonuclease_T2"/>
    <property type="match status" value="1"/>
</dbReference>
<keyword evidence="3" id="KW-0732">Signal</keyword>
<dbReference type="PROSITE" id="PS51257">
    <property type="entry name" value="PROKAR_LIPOPROTEIN"/>
    <property type="match status" value="1"/>
</dbReference>
<evidence type="ECO:0000256" key="3">
    <source>
        <dbReference type="SAM" id="SignalP"/>
    </source>
</evidence>
<sequence length="228" mass="24406">MIKASRLFPAIVCLLAIAGCGGEDSGKAGSSAGVLPAIPVGEGFDFYVLSLSWSPTWCKANDPKGKTDQCGPGHGLVVHGLWPQFESGYPENCPSRSPRRVPETLGRQYLDLIPSMGLIGHQWRKHGTCSGLDQAEYFTVTRAARERLTIPPELASTVGSRDISVAALEAAVAAKNPGMTPKMIAVTCDGRLLEEIRICFDKELKFRACPEVDGRACRRSAVVLPAAP</sequence>
<dbReference type="CDD" id="cd01062">
    <property type="entry name" value="RNase_T2_prok"/>
    <property type="match status" value="1"/>
</dbReference>
<proteinExistence type="inferred from homology"/>
<keyword evidence="4" id="KW-0456">Lyase</keyword>
<dbReference type="InterPro" id="IPR039378">
    <property type="entry name" value="RNase_T2_prok"/>
</dbReference>
<dbReference type="InterPro" id="IPR001568">
    <property type="entry name" value="RNase_T2-like"/>
</dbReference>
<dbReference type="InterPro" id="IPR036430">
    <property type="entry name" value="RNase_T2-like_sf"/>
</dbReference>
<dbReference type="Gene3D" id="3.90.730.10">
    <property type="entry name" value="Ribonuclease T2-like"/>
    <property type="match status" value="1"/>
</dbReference>
<feature type="chain" id="PRO_5045875169" evidence="3">
    <location>
        <begin position="19"/>
        <end position="228"/>
    </location>
</feature>
<gene>
    <name evidence="4" type="ORF">J2Z31_001495</name>
</gene>
<comment type="similarity">
    <text evidence="1 2">Belongs to the RNase T2 family.</text>
</comment>